<evidence type="ECO:0000313" key="5">
    <source>
        <dbReference type="Proteomes" id="UP000285575"/>
    </source>
</evidence>
<keyword evidence="4" id="KW-0347">Helicase</keyword>
<feature type="domain" description="Helicase C-terminal" evidence="3">
    <location>
        <begin position="481"/>
        <end position="645"/>
    </location>
</feature>
<dbReference type="GO" id="GO:0016787">
    <property type="term" value="F:hydrolase activity"/>
    <property type="evidence" value="ECO:0007669"/>
    <property type="project" value="UniProtKB-KW"/>
</dbReference>
<keyword evidence="5" id="KW-1185">Reference proteome</keyword>
<dbReference type="Gene3D" id="3.40.50.10810">
    <property type="entry name" value="Tandem AAA-ATPase domain"/>
    <property type="match status" value="1"/>
</dbReference>
<dbReference type="GO" id="GO:0031297">
    <property type="term" value="P:replication fork processing"/>
    <property type="evidence" value="ECO:0007669"/>
    <property type="project" value="TreeGrafter"/>
</dbReference>
<evidence type="ECO:0000259" key="2">
    <source>
        <dbReference type="PROSITE" id="PS51192"/>
    </source>
</evidence>
<dbReference type="InterPro" id="IPR001650">
    <property type="entry name" value="Helicase_C-like"/>
</dbReference>
<accession>A0A437RGX5</accession>
<comment type="caution">
    <text evidence="4">The sequence shown here is derived from an EMBL/GenBank/DDBJ whole genome shotgun (WGS) entry which is preliminary data.</text>
</comment>
<dbReference type="InterPro" id="IPR038718">
    <property type="entry name" value="SNF2-like_sf"/>
</dbReference>
<proteinExistence type="predicted"/>
<evidence type="ECO:0000259" key="3">
    <source>
        <dbReference type="PROSITE" id="PS51194"/>
    </source>
</evidence>
<dbReference type="PANTHER" id="PTHR45766">
    <property type="entry name" value="DNA ANNEALING HELICASE AND ENDONUCLEASE ZRANB3 FAMILY MEMBER"/>
    <property type="match status" value="1"/>
</dbReference>
<dbReference type="GO" id="GO:0005524">
    <property type="term" value="F:ATP binding"/>
    <property type="evidence" value="ECO:0007669"/>
    <property type="project" value="InterPro"/>
</dbReference>
<dbReference type="InterPro" id="IPR049730">
    <property type="entry name" value="SNF2/RAD54-like_C"/>
</dbReference>
<dbReference type="Pfam" id="PF00271">
    <property type="entry name" value="Helicase_C"/>
    <property type="match status" value="1"/>
</dbReference>
<dbReference type="GO" id="GO:0006281">
    <property type="term" value="P:DNA repair"/>
    <property type="evidence" value="ECO:0007669"/>
    <property type="project" value="TreeGrafter"/>
</dbReference>
<keyword evidence="4" id="KW-0547">Nucleotide-binding</keyword>
<dbReference type="SUPFAM" id="SSF52540">
    <property type="entry name" value="P-loop containing nucleoside triphosphate hydrolases"/>
    <property type="match status" value="2"/>
</dbReference>
<gene>
    <name evidence="4" type="ORF">EOE66_09135</name>
</gene>
<dbReference type="AlphaFoldDB" id="A0A437RGX5"/>
<dbReference type="PANTHER" id="PTHR45766:SF6">
    <property type="entry name" value="SWI_SNF-RELATED MATRIX-ASSOCIATED ACTIN-DEPENDENT REGULATOR OF CHROMATIN SUBFAMILY A-LIKE PROTEIN 1"/>
    <property type="match status" value="1"/>
</dbReference>
<dbReference type="PROSITE" id="PS51194">
    <property type="entry name" value="HELICASE_CTER"/>
    <property type="match status" value="1"/>
</dbReference>
<name>A0A437RGX5_9BURK</name>
<dbReference type="InterPro" id="IPR014001">
    <property type="entry name" value="Helicase_ATP-bd"/>
</dbReference>
<dbReference type="CDD" id="cd18793">
    <property type="entry name" value="SF2_C_SNF"/>
    <property type="match status" value="1"/>
</dbReference>
<feature type="domain" description="Helicase ATP-binding" evidence="2">
    <location>
        <begin position="250"/>
        <end position="403"/>
    </location>
</feature>
<dbReference type="InterPro" id="IPR000330">
    <property type="entry name" value="SNF2_N"/>
</dbReference>
<dbReference type="Pfam" id="PF00176">
    <property type="entry name" value="SNF2-rel_dom"/>
    <property type="match status" value="1"/>
</dbReference>
<organism evidence="4 5">
    <name type="scientific">Rubrivivax rivuli</name>
    <dbReference type="NCBI Taxonomy" id="1862385"/>
    <lineage>
        <taxon>Bacteria</taxon>
        <taxon>Pseudomonadati</taxon>
        <taxon>Pseudomonadota</taxon>
        <taxon>Betaproteobacteria</taxon>
        <taxon>Burkholderiales</taxon>
        <taxon>Sphaerotilaceae</taxon>
        <taxon>Rubrivivax</taxon>
    </lineage>
</organism>
<dbReference type="SMART" id="SM00487">
    <property type="entry name" value="DEXDc"/>
    <property type="match status" value="1"/>
</dbReference>
<dbReference type="SMART" id="SM00490">
    <property type="entry name" value="HELICc"/>
    <property type="match status" value="1"/>
</dbReference>
<keyword evidence="1" id="KW-0378">Hydrolase</keyword>
<protein>
    <submittedName>
        <fullName evidence="4">DEAD/DEAH box helicase</fullName>
    </submittedName>
</protein>
<evidence type="ECO:0000256" key="1">
    <source>
        <dbReference type="ARBA" id="ARBA00022801"/>
    </source>
</evidence>
<dbReference type="OrthoDB" id="9814088at2"/>
<dbReference type="GO" id="GO:0004386">
    <property type="term" value="F:helicase activity"/>
    <property type="evidence" value="ECO:0007669"/>
    <property type="project" value="UniProtKB-KW"/>
</dbReference>
<dbReference type="PROSITE" id="PS51192">
    <property type="entry name" value="HELICASE_ATP_BIND_1"/>
    <property type="match status" value="1"/>
</dbReference>
<sequence>MPASAPVFVPVAPAKKTFLMRAVFDGRRLGLAVPYGEGIGELMRELGCAWFPPRRMWLCLGEQAARLMTGLKAHAPKLPSYALVDVRELAALAWRAPDADYFACMLDLQLLPLQSGGFAVTSAYDLLVVRALKGLGGRFHRHASAWEVRRPRQEILQVLQEEAGVAETFVFVHDGQVVLEDLVSAPKSELPISVPGASPPRGIGGGDGEEMGAGFLSSFGTPLERLPVDEEALAATAKACGLREYQVGGVRHLLGLSGGLLADDMGLGKSRQAVVAGRMAAGQSKVLVVCPASLGINWEREIRAVYPKALIATIGQADTSALSAADWIIANYERLGGLVRDATLDLVCMLVDEAHYLKEHQAGRTRNAFLLAERIPRVFLLTGTPVLNREVEVHTLLRLSGHPIGRMPLADFRKAYAGDATRRDELAGRLSEWMLRRGKDVLKDLGDKTQQVRYVQPPDGLAAYRAIYSDSSLQAMPKITKLRQRLEALKVEFLIESIESLPPDAKVLIFCEYMETVETLKHALSASGIGCVSLVGSDAPKKRMAAVDAFQQKPEVKVFIGTTMAAGVGITLTAANYVFFASLPWTAALKRQAEDRAYRSGQTRDVFVIVPIVAGTIDEQIFALLDSKREIEVAIVESNRTAVGA</sequence>
<keyword evidence="4" id="KW-0067">ATP-binding</keyword>
<dbReference type="InterPro" id="IPR027417">
    <property type="entry name" value="P-loop_NTPase"/>
</dbReference>
<dbReference type="Gene3D" id="3.40.50.300">
    <property type="entry name" value="P-loop containing nucleotide triphosphate hydrolases"/>
    <property type="match status" value="1"/>
</dbReference>
<evidence type="ECO:0000313" key="4">
    <source>
        <dbReference type="EMBL" id="RVU46027.1"/>
    </source>
</evidence>
<dbReference type="Proteomes" id="UP000285575">
    <property type="component" value="Unassembled WGS sequence"/>
</dbReference>
<dbReference type="EMBL" id="SACR01000003">
    <property type="protein sequence ID" value="RVU46027.1"/>
    <property type="molecule type" value="Genomic_DNA"/>
</dbReference>
<reference evidence="4 5" key="1">
    <citation type="submission" date="2019-01" db="EMBL/GenBank/DDBJ databases">
        <authorList>
            <person name="Chen W.-M."/>
        </authorList>
    </citation>
    <scope>NUCLEOTIDE SEQUENCE [LARGE SCALE GENOMIC DNA]</scope>
    <source>
        <strain evidence="4 5">KYPY4</strain>
    </source>
</reference>